<organism evidence="2 3">
    <name type="scientific">Adineta ricciae</name>
    <name type="common">Rotifer</name>
    <dbReference type="NCBI Taxonomy" id="249248"/>
    <lineage>
        <taxon>Eukaryota</taxon>
        <taxon>Metazoa</taxon>
        <taxon>Spiralia</taxon>
        <taxon>Gnathifera</taxon>
        <taxon>Rotifera</taxon>
        <taxon>Eurotatoria</taxon>
        <taxon>Bdelloidea</taxon>
        <taxon>Adinetida</taxon>
        <taxon>Adinetidae</taxon>
        <taxon>Adineta</taxon>
    </lineage>
</organism>
<feature type="compositionally biased region" description="Acidic residues" evidence="1">
    <location>
        <begin position="158"/>
        <end position="182"/>
    </location>
</feature>
<evidence type="ECO:0008006" key="4">
    <source>
        <dbReference type="Google" id="ProtNLM"/>
    </source>
</evidence>
<dbReference type="Proteomes" id="UP000663828">
    <property type="component" value="Unassembled WGS sequence"/>
</dbReference>
<protein>
    <recommendedName>
        <fullName evidence="4">DNA helicase</fullName>
    </recommendedName>
</protein>
<accession>A0A813YE03</accession>
<evidence type="ECO:0000313" key="2">
    <source>
        <dbReference type="EMBL" id="CAF0882807.1"/>
    </source>
</evidence>
<dbReference type="InterPro" id="IPR027417">
    <property type="entry name" value="P-loop_NTPase"/>
</dbReference>
<dbReference type="EMBL" id="CAJNOR010000333">
    <property type="protein sequence ID" value="CAF0882807.1"/>
    <property type="molecule type" value="Genomic_DNA"/>
</dbReference>
<dbReference type="Gene3D" id="3.40.50.300">
    <property type="entry name" value="P-loop containing nucleotide triphosphate hydrolases"/>
    <property type="match status" value="1"/>
</dbReference>
<feature type="region of interest" description="Disordered" evidence="1">
    <location>
        <begin position="158"/>
        <end position="183"/>
    </location>
</feature>
<sequence length="588" mass="67991">MDPETGNIRMRRSHLMINNYNEYIISACRSNMDIKFIWTGSDAKALVYYITDYVTKSSLPFHDTFSLIQKNVASFEDISNQVDNTDNVIERSRKFVLRCYNTLASQQELSGAQVASYLMNWDDHYTTHKFQGLYLIQNERYLQTELNGLRVKRNLETDSYDAMDEDDERNDNVPNDENDNEENFQIQSVENENGKSFVLVNARIDYQCRSHTLDNVCLYDFVSALYKKKINAADLKYLSDSSITEKEQGNRRGRPPNQRFPFQKHHPQVTTYLMMKHTEYRVPILYGPQIPRRDREDTQERYCRAILTFFVPWRTVSDLCDVNQKWEDALSSRQHHISGHSQNIIDNIQLLHECKKDRDEHLVKVITEAQIENDTIEPELFSKNQSSYDEYDDTSDSEDLFELLGNLNDSITVAMNSMKKSTENVSDLVRLNTKWQEQLKAERERVRRNLITGKHYKAGDESNIDDMEDTVVTLISSTSSNMNMSDNYISILPVASVIRDNNVQLIMCIPGCGGTGKSQLIRAVTEYFVIINRIQRTRKLAPTGIAAAEIDGMTIHSFLGEQRNSGKPPTIKSGDLKLEKNGHLWNIR</sequence>
<reference evidence="2" key="1">
    <citation type="submission" date="2021-02" db="EMBL/GenBank/DDBJ databases">
        <authorList>
            <person name="Nowell W R."/>
        </authorList>
    </citation>
    <scope>NUCLEOTIDE SEQUENCE</scope>
</reference>
<dbReference type="PANTHER" id="PTHR47642">
    <property type="entry name" value="ATP-DEPENDENT DNA HELICASE"/>
    <property type="match status" value="1"/>
</dbReference>
<name>A0A813YE03_ADIRI</name>
<keyword evidence="3" id="KW-1185">Reference proteome</keyword>
<comment type="caution">
    <text evidence="2">The sequence shown here is derived from an EMBL/GenBank/DDBJ whole genome shotgun (WGS) entry which is preliminary data.</text>
</comment>
<dbReference type="AlphaFoldDB" id="A0A813YE03"/>
<dbReference type="InterPro" id="IPR051055">
    <property type="entry name" value="PIF1_helicase"/>
</dbReference>
<gene>
    <name evidence="2" type="ORF">XAT740_LOCUS7092</name>
</gene>
<dbReference type="PANTHER" id="PTHR47642:SF5">
    <property type="entry name" value="ATP-DEPENDENT DNA HELICASE"/>
    <property type="match status" value="1"/>
</dbReference>
<evidence type="ECO:0000256" key="1">
    <source>
        <dbReference type="SAM" id="MobiDB-lite"/>
    </source>
</evidence>
<proteinExistence type="predicted"/>
<feature type="region of interest" description="Disordered" evidence="1">
    <location>
        <begin position="244"/>
        <end position="264"/>
    </location>
</feature>
<evidence type="ECO:0000313" key="3">
    <source>
        <dbReference type="Proteomes" id="UP000663828"/>
    </source>
</evidence>